<organism evidence="2 3">
    <name type="scientific">Claviceps pusilla</name>
    <dbReference type="NCBI Taxonomy" id="123648"/>
    <lineage>
        <taxon>Eukaryota</taxon>
        <taxon>Fungi</taxon>
        <taxon>Dikarya</taxon>
        <taxon>Ascomycota</taxon>
        <taxon>Pezizomycotina</taxon>
        <taxon>Sordariomycetes</taxon>
        <taxon>Hypocreomycetidae</taxon>
        <taxon>Hypocreales</taxon>
        <taxon>Clavicipitaceae</taxon>
        <taxon>Claviceps</taxon>
    </lineage>
</organism>
<protein>
    <submittedName>
        <fullName evidence="2">Uncharacterized protein</fullName>
    </submittedName>
</protein>
<evidence type="ECO:0000313" key="2">
    <source>
        <dbReference type="EMBL" id="KAG6017095.1"/>
    </source>
</evidence>
<reference evidence="2" key="1">
    <citation type="journal article" date="2020" name="bioRxiv">
        <title>Whole genome comparisons of ergot fungi reveals the divergence and evolution of species within the genus Claviceps are the result of varying mechanisms driving genome evolution and host range expansion.</title>
        <authorList>
            <person name="Wyka S.A."/>
            <person name="Mondo S.J."/>
            <person name="Liu M."/>
            <person name="Dettman J."/>
            <person name="Nalam V."/>
            <person name="Broders K.D."/>
        </authorList>
    </citation>
    <scope>NUCLEOTIDE SEQUENCE</scope>
    <source>
        <strain evidence="2">CCC 602</strain>
    </source>
</reference>
<dbReference type="AlphaFoldDB" id="A0A9P7NHZ6"/>
<dbReference type="Proteomes" id="UP000748025">
    <property type="component" value="Unassembled WGS sequence"/>
</dbReference>
<proteinExistence type="predicted"/>
<keyword evidence="3" id="KW-1185">Reference proteome</keyword>
<evidence type="ECO:0000256" key="1">
    <source>
        <dbReference type="SAM" id="MobiDB-lite"/>
    </source>
</evidence>
<comment type="caution">
    <text evidence="2">The sequence shown here is derived from an EMBL/GenBank/DDBJ whole genome shotgun (WGS) entry which is preliminary data.</text>
</comment>
<sequence>MRLMAYATGRPLNAAYIVARYPRSCKNPVLYGHKSGKVLYDVEKGQLFWMTQAAGDSLLREHERRVRETRRPSTAHEHPRSSSSAQVAPVSAEQSAKEEDETAGGGVAAEEPPAEQPLEKQAPAAKPEAEQPPAEPEST</sequence>
<feature type="compositionally biased region" description="Basic and acidic residues" evidence="1">
    <location>
        <begin position="58"/>
        <end position="80"/>
    </location>
</feature>
<name>A0A9P7NHZ6_9HYPO</name>
<dbReference type="EMBL" id="SRPW01000180">
    <property type="protein sequence ID" value="KAG6017095.1"/>
    <property type="molecule type" value="Genomic_DNA"/>
</dbReference>
<feature type="region of interest" description="Disordered" evidence="1">
    <location>
        <begin position="55"/>
        <end position="139"/>
    </location>
</feature>
<accession>A0A9P7NHZ6</accession>
<gene>
    <name evidence="2" type="ORF">E4U43_002314</name>
</gene>
<feature type="compositionally biased region" description="Low complexity" evidence="1">
    <location>
        <begin position="81"/>
        <end position="94"/>
    </location>
</feature>
<evidence type="ECO:0000313" key="3">
    <source>
        <dbReference type="Proteomes" id="UP000748025"/>
    </source>
</evidence>
<dbReference type="OrthoDB" id="4960949at2759"/>